<feature type="chain" id="PRO_5047357044" description="Outer membrane protein beta-barrel domain-containing protein" evidence="1">
    <location>
        <begin position="20"/>
        <end position="147"/>
    </location>
</feature>
<dbReference type="RefSeq" id="WP_348714747.1">
    <property type="nucleotide sequence ID" value="NZ_CAXJIO010000010.1"/>
</dbReference>
<sequence length="147" mass="16268">MKKLFLTFGLFLAAFTMSAQEISDNAIGVRFGDNNGFGGEISYQRKLSDSNRLEIDLGIRKGDAFKATGLYQWVWELEDQFNWFAGFGGGIASANSSTAIFGAGVVGIEYNFDIPIVISLDYRPEIGFSGFYDGFQSDFGLGIRYQF</sequence>
<reference evidence="2 3" key="1">
    <citation type="submission" date="2024-05" db="EMBL/GenBank/DDBJ databases">
        <authorList>
            <person name="Duchaud E."/>
        </authorList>
    </citation>
    <scope>NUCLEOTIDE SEQUENCE [LARGE SCALE GENOMIC DNA]</scope>
    <source>
        <strain evidence="2">Ena-SAMPLE-TAB-13-05-2024-13:56:06:370-140308</strain>
    </source>
</reference>
<proteinExistence type="predicted"/>
<evidence type="ECO:0008006" key="4">
    <source>
        <dbReference type="Google" id="ProtNLM"/>
    </source>
</evidence>
<name>A0ABM9P8Z4_9FLAO</name>
<dbReference type="EMBL" id="CAXJIO010000010">
    <property type="protein sequence ID" value="CAL2101974.1"/>
    <property type="molecule type" value="Genomic_DNA"/>
</dbReference>
<evidence type="ECO:0000256" key="1">
    <source>
        <dbReference type="SAM" id="SignalP"/>
    </source>
</evidence>
<feature type="signal peptide" evidence="1">
    <location>
        <begin position="1"/>
        <end position="19"/>
    </location>
</feature>
<protein>
    <recommendedName>
        <fullName evidence="4">Outer membrane protein beta-barrel domain-containing protein</fullName>
    </recommendedName>
</protein>
<dbReference type="InterPro" id="IPR011250">
    <property type="entry name" value="OMP/PagP_B-barrel"/>
</dbReference>
<comment type="caution">
    <text evidence="2">The sequence shown here is derived from an EMBL/GenBank/DDBJ whole genome shotgun (WGS) entry which is preliminary data.</text>
</comment>
<gene>
    <name evidence="2" type="ORF">T190423A01A_10537</name>
</gene>
<evidence type="ECO:0000313" key="2">
    <source>
        <dbReference type="EMBL" id="CAL2101974.1"/>
    </source>
</evidence>
<keyword evidence="1" id="KW-0732">Signal</keyword>
<keyword evidence="3" id="KW-1185">Reference proteome</keyword>
<organism evidence="2 3">
    <name type="scientific">Tenacibaculum polynesiense</name>
    <dbReference type="NCBI Taxonomy" id="3137857"/>
    <lineage>
        <taxon>Bacteria</taxon>
        <taxon>Pseudomonadati</taxon>
        <taxon>Bacteroidota</taxon>
        <taxon>Flavobacteriia</taxon>
        <taxon>Flavobacteriales</taxon>
        <taxon>Flavobacteriaceae</taxon>
        <taxon>Tenacibaculum</taxon>
    </lineage>
</organism>
<dbReference type="SUPFAM" id="SSF56925">
    <property type="entry name" value="OMPA-like"/>
    <property type="match status" value="1"/>
</dbReference>
<dbReference type="Proteomes" id="UP001497527">
    <property type="component" value="Unassembled WGS sequence"/>
</dbReference>
<evidence type="ECO:0000313" key="3">
    <source>
        <dbReference type="Proteomes" id="UP001497527"/>
    </source>
</evidence>
<accession>A0ABM9P8Z4</accession>